<gene>
    <name evidence="3" type="ORF">GCM10007968_21980</name>
</gene>
<name>A0A917S6R8_9BACL</name>
<protein>
    <submittedName>
        <fullName evidence="3">Ribulose-phosphate 3-epimerase</fullName>
    </submittedName>
</protein>
<dbReference type="SUPFAM" id="SSF51366">
    <property type="entry name" value="Ribulose-phoshate binding barrel"/>
    <property type="match status" value="1"/>
</dbReference>
<dbReference type="Pfam" id="PF00834">
    <property type="entry name" value="Ribul_P_3_epim"/>
    <property type="match status" value="1"/>
</dbReference>
<dbReference type="Proteomes" id="UP000654670">
    <property type="component" value="Unassembled WGS sequence"/>
</dbReference>
<organism evidence="3 4">
    <name type="scientific">Sporolactobacillus putidus</name>
    <dbReference type="NCBI Taxonomy" id="492735"/>
    <lineage>
        <taxon>Bacteria</taxon>
        <taxon>Bacillati</taxon>
        <taxon>Bacillota</taxon>
        <taxon>Bacilli</taxon>
        <taxon>Bacillales</taxon>
        <taxon>Sporolactobacillaceae</taxon>
        <taxon>Sporolactobacillus</taxon>
    </lineage>
</organism>
<dbReference type="EMBL" id="BMOK01000009">
    <property type="protein sequence ID" value="GGL57585.1"/>
    <property type="molecule type" value="Genomic_DNA"/>
</dbReference>
<reference evidence="3" key="1">
    <citation type="journal article" date="2014" name="Int. J. Syst. Evol. Microbiol.">
        <title>Complete genome sequence of Corynebacterium casei LMG S-19264T (=DSM 44701T), isolated from a smear-ripened cheese.</title>
        <authorList>
            <consortium name="US DOE Joint Genome Institute (JGI-PGF)"/>
            <person name="Walter F."/>
            <person name="Albersmeier A."/>
            <person name="Kalinowski J."/>
            <person name="Ruckert C."/>
        </authorList>
    </citation>
    <scope>NUCLEOTIDE SEQUENCE</scope>
    <source>
        <strain evidence="3">JCM 15325</strain>
    </source>
</reference>
<dbReference type="GO" id="GO:0005975">
    <property type="term" value="P:carbohydrate metabolic process"/>
    <property type="evidence" value="ECO:0007669"/>
    <property type="project" value="InterPro"/>
</dbReference>
<evidence type="ECO:0000313" key="3">
    <source>
        <dbReference type="EMBL" id="GGL57585.1"/>
    </source>
</evidence>
<dbReference type="InterPro" id="IPR011060">
    <property type="entry name" value="RibuloseP-bd_barrel"/>
</dbReference>
<dbReference type="GO" id="GO:0016857">
    <property type="term" value="F:racemase and epimerase activity, acting on carbohydrates and derivatives"/>
    <property type="evidence" value="ECO:0007669"/>
    <property type="project" value="InterPro"/>
</dbReference>
<keyword evidence="4" id="KW-1185">Reference proteome</keyword>
<proteinExistence type="predicted"/>
<dbReference type="CDD" id="cd00429">
    <property type="entry name" value="RPE"/>
    <property type="match status" value="1"/>
</dbReference>
<evidence type="ECO:0000256" key="2">
    <source>
        <dbReference type="ARBA" id="ARBA00023235"/>
    </source>
</evidence>
<dbReference type="PANTHER" id="PTHR11749">
    <property type="entry name" value="RIBULOSE-5-PHOSPHATE-3-EPIMERASE"/>
    <property type="match status" value="1"/>
</dbReference>
<sequence length="218" mass="24534">MKKILLPSMMCADFASLSREVKELDAAGADGFHMDIMDGNYVPNFGIGPEAYTVVRNATKKTIDAHLMIQEPSNYINYFHELGANIIYIHPDSDKHPARTMDSIHNLDIKAGIAINPDISIEVINPLLDLADYVLVMTVNPGFSGQKYLDYVDKKIIRLIELRNSYHYQVVVDGAMTPDKIAYLYRLGVHGFVLGTSSLFNKPDSYRSILNNLHKEEQ</sequence>
<dbReference type="Gene3D" id="3.20.20.70">
    <property type="entry name" value="Aldolase class I"/>
    <property type="match status" value="1"/>
</dbReference>
<evidence type="ECO:0000313" key="4">
    <source>
        <dbReference type="Proteomes" id="UP000654670"/>
    </source>
</evidence>
<keyword evidence="2" id="KW-0413">Isomerase</keyword>
<reference evidence="3" key="2">
    <citation type="submission" date="2020-09" db="EMBL/GenBank/DDBJ databases">
        <authorList>
            <person name="Sun Q."/>
            <person name="Ohkuma M."/>
        </authorList>
    </citation>
    <scope>NUCLEOTIDE SEQUENCE</scope>
    <source>
        <strain evidence="3">JCM 15325</strain>
    </source>
</reference>
<dbReference type="InterPro" id="IPR000056">
    <property type="entry name" value="Ribul_P_3_epim-like"/>
</dbReference>
<accession>A0A917S6R8</accession>
<comment type="caution">
    <text evidence="3">The sequence shown here is derived from an EMBL/GenBank/DDBJ whole genome shotgun (WGS) entry which is preliminary data.</text>
</comment>
<evidence type="ECO:0000256" key="1">
    <source>
        <dbReference type="ARBA" id="ARBA00022723"/>
    </source>
</evidence>
<dbReference type="InterPro" id="IPR013785">
    <property type="entry name" value="Aldolase_TIM"/>
</dbReference>
<dbReference type="NCBIfam" id="NF004076">
    <property type="entry name" value="PRK05581.1-4"/>
    <property type="match status" value="1"/>
</dbReference>
<dbReference type="GO" id="GO:0046872">
    <property type="term" value="F:metal ion binding"/>
    <property type="evidence" value="ECO:0007669"/>
    <property type="project" value="UniProtKB-KW"/>
</dbReference>
<dbReference type="AlphaFoldDB" id="A0A917S6R8"/>
<keyword evidence="1" id="KW-0479">Metal-binding</keyword>